<proteinExistence type="predicted"/>
<dbReference type="Proteomes" id="UP001632037">
    <property type="component" value="Unassembled WGS sequence"/>
</dbReference>
<reference evidence="1 2" key="1">
    <citation type="submission" date="2024-09" db="EMBL/GenBank/DDBJ databases">
        <title>Genome sequencing and assembly of Phytophthora oleae, isolate VK10A, causative agent of rot of olive drupes.</title>
        <authorList>
            <person name="Conti Taguali S."/>
            <person name="Riolo M."/>
            <person name="La Spada F."/>
            <person name="Cacciola S.O."/>
            <person name="Dionisio G."/>
        </authorList>
    </citation>
    <scope>NUCLEOTIDE SEQUENCE [LARGE SCALE GENOMIC DNA]</scope>
    <source>
        <strain evidence="1 2">VK10A</strain>
    </source>
</reference>
<name>A0ABD3FSG4_9STRA</name>
<accession>A0ABD3FSG4</accession>
<sequence length="96" mass="10955">MLPQLAAYVPQTDKHFPVLSVQESLSSRTPVALRRWLRSVGRICCRTARRADEAAVRKTEALNKNYPDVIIEQLGVKICRDMEIGDAWQRDLYVVA</sequence>
<protein>
    <submittedName>
        <fullName evidence="1">Uncharacterized protein</fullName>
    </submittedName>
</protein>
<keyword evidence="2" id="KW-1185">Reference proteome</keyword>
<gene>
    <name evidence="1" type="ORF">V7S43_005689</name>
</gene>
<dbReference type="AlphaFoldDB" id="A0ABD3FSG4"/>
<organism evidence="1 2">
    <name type="scientific">Phytophthora oleae</name>
    <dbReference type="NCBI Taxonomy" id="2107226"/>
    <lineage>
        <taxon>Eukaryota</taxon>
        <taxon>Sar</taxon>
        <taxon>Stramenopiles</taxon>
        <taxon>Oomycota</taxon>
        <taxon>Peronosporomycetes</taxon>
        <taxon>Peronosporales</taxon>
        <taxon>Peronosporaceae</taxon>
        <taxon>Phytophthora</taxon>
    </lineage>
</organism>
<evidence type="ECO:0000313" key="1">
    <source>
        <dbReference type="EMBL" id="KAL3669312.1"/>
    </source>
</evidence>
<comment type="caution">
    <text evidence="1">The sequence shown here is derived from an EMBL/GenBank/DDBJ whole genome shotgun (WGS) entry which is preliminary data.</text>
</comment>
<evidence type="ECO:0000313" key="2">
    <source>
        <dbReference type="Proteomes" id="UP001632037"/>
    </source>
</evidence>
<dbReference type="EMBL" id="JBIMZQ010000009">
    <property type="protein sequence ID" value="KAL3669312.1"/>
    <property type="molecule type" value="Genomic_DNA"/>
</dbReference>